<evidence type="ECO:0000313" key="2">
    <source>
        <dbReference type="EMBL" id="CAD9041269.1"/>
    </source>
</evidence>
<feature type="compositionally biased region" description="Basic and acidic residues" evidence="1">
    <location>
        <begin position="149"/>
        <end position="164"/>
    </location>
</feature>
<dbReference type="EMBL" id="HBGA01143409">
    <property type="protein sequence ID" value="CAD9041269.1"/>
    <property type="molecule type" value="Transcribed_RNA"/>
</dbReference>
<feature type="region of interest" description="Disordered" evidence="1">
    <location>
        <begin position="149"/>
        <end position="195"/>
    </location>
</feature>
<protein>
    <submittedName>
        <fullName evidence="2">Uncharacterized protein</fullName>
    </submittedName>
</protein>
<gene>
    <name evidence="2" type="ORF">EGYM00392_LOCUS52444</name>
</gene>
<sequence length="195" mass="21226">MLKANLERVPDKNDPTKKVASYSMFVPSEPELRKMDLTQPPPLPAERTYGRTWCEDKTQKKGNYWWQDKQGRTCEDYVKDKLCTKSGLVGAGWNKQGGMISDQAVDGIDAFDACCKCGGGSNALCHVAWEDAPLKDGMVTCDPLTGDKVKCTRPRPESDPELKKVGSCNVPAAANPPSNPTSKPPAKTATKPPAK</sequence>
<evidence type="ECO:0000256" key="1">
    <source>
        <dbReference type="SAM" id="MobiDB-lite"/>
    </source>
</evidence>
<reference evidence="2" key="1">
    <citation type="submission" date="2021-01" db="EMBL/GenBank/DDBJ databases">
        <authorList>
            <person name="Corre E."/>
            <person name="Pelletier E."/>
            <person name="Niang G."/>
            <person name="Scheremetjew M."/>
            <person name="Finn R."/>
            <person name="Kale V."/>
            <person name="Holt S."/>
            <person name="Cochrane G."/>
            <person name="Meng A."/>
            <person name="Brown T."/>
            <person name="Cohen L."/>
        </authorList>
    </citation>
    <scope>NUCLEOTIDE SEQUENCE</scope>
    <source>
        <strain evidence="2">NIES-381</strain>
    </source>
</reference>
<feature type="compositionally biased region" description="Basic and acidic residues" evidence="1">
    <location>
        <begin position="1"/>
        <end position="17"/>
    </location>
</feature>
<accession>A0A7S1NVP1</accession>
<feature type="region of interest" description="Disordered" evidence="1">
    <location>
        <begin position="1"/>
        <end position="23"/>
    </location>
</feature>
<organism evidence="2">
    <name type="scientific">Eutreptiella gymnastica</name>
    <dbReference type="NCBI Taxonomy" id="73025"/>
    <lineage>
        <taxon>Eukaryota</taxon>
        <taxon>Discoba</taxon>
        <taxon>Euglenozoa</taxon>
        <taxon>Euglenida</taxon>
        <taxon>Spirocuta</taxon>
        <taxon>Euglenophyceae</taxon>
        <taxon>Eutreptiales</taxon>
        <taxon>Eutreptiaceae</taxon>
        <taxon>Eutreptiella</taxon>
    </lineage>
</organism>
<name>A0A7S1NVP1_9EUGL</name>
<dbReference type="AlphaFoldDB" id="A0A7S1NVP1"/>
<proteinExistence type="predicted"/>
<feature type="compositionally biased region" description="Low complexity" evidence="1">
    <location>
        <begin position="184"/>
        <end position="195"/>
    </location>
</feature>